<gene>
    <name evidence="1" type="ORF">MMAB1_2867</name>
</gene>
<sequence length="107" mass="11602">MDYFTLCCGSWCGITNRSREAMVHMKQPSGYALRAARMKTACSPGLWTVVGIAPGGWGQGRGLAPPRTSHARGTTHKPGFVKEVRNMRCNSPLPQMEDISITAPLPS</sequence>
<accession>A0A0X3BQI0</accession>
<dbReference type="AlphaFoldDB" id="A0A0X3BQI0"/>
<protein>
    <submittedName>
        <fullName evidence="1">Uncharacterized protein</fullName>
    </submittedName>
</protein>
<evidence type="ECO:0000313" key="1">
    <source>
        <dbReference type="EMBL" id="CVK34080.1"/>
    </source>
</evidence>
<organism evidence="1 2">
    <name type="scientific">Methanoculleus bourgensis</name>
    <dbReference type="NCBI Taxonomy" id="83986"/>
    <lineage>
        <taxon>Archaea</taxon>
        <taxon>Methanobacteriati</taxon>
        <taxon>Methanobacteriota</taxon>
        <taxon>Stenosarchaea group</taxon>
        <taxon>Methanomicrobia</taxon>
        <taxon>Methanomicrobiales</taxon>
        <taxon>Methanomicrobiaceae</taxon>
        <taxon>Methanoculleus</taxon>
    </lineage>
</organism>
<dbReference type="Proteomes" id="UP000069850">
    <property type="component" value="Chromosome 1"/>
</dbReference>
<dbReference type="EMBL" id="LT158599">
    <property type="protein sequence ID" value="CVK34080.1"/>
    <property type="molecule type" value="Genomic_DNA"/>
</dbReference>
<proteinExistence type="predicted"/>
<evidence type="ECO:0000313" key="2">
    <source>
        <dbReference type="Proteomes" id="UP000069850"/>
    </source>
</evidence>
<dbReference type="KEGG" id="mema:MMAB1_2867"/>
<reference evidence="1 2" key="1">
    <citation type="submission" date="2016-01" db="EMBL/GenBank/DDBJ databases">
        <authorList>
            <person name="Manzoor S."/>
        </authorList>
    </citation>
    <scope>NUCLEOTIDE SEQUENCE [LARGE SCALE GENOMIC DNA]</scope>
    <source>
        <strain evidence="1">Methanoculleus sp MAB1</strain>
    </source>
</reference>
<name>A0A0X3BQI0_9EURY</name>